<accession>A0AAV1KTK5</accession>
<gene>
    <name evidence="1" type="ORF">PARMNEM_LOCUS6340</name>
</gene>
<dbReference type="AlphaFoldDB" id="A0AAV1KTK5"/>
<comment type="caution">
    <text evidence="1">The sequence shown here is derived from an EMBL/GenBank/DDBJ whole genome shotgun (WGS) entry which is preliminary data.</text>
</comment>
<dbReference type="Proteomes" id="UP001314205">
    <property type="component" value="Unassembled WGS sequence"/>
</dbReference>
<evidence type="ECO:0008006" key="3">
    <source>
        <dbReference type="Google" id="ProtNLM"/>
    </source>
</evidence>
<evidence type="ECO:0000313" key="1">
    <source>
        <dbReference type="EMBL" id="CAK1585219.1"/>
    </source>
</evidence>
<organism evidence="1 2">
    <name type="scientific">Parnassius mnemosyne</name>
    <name type="common">clouded apollo</name>
    <dbReference type="NCBI Taxonomy" id="213953"/>
    <lineage>
        <taxon>Eukaryota</taxon>
        <taxon>Metazoa</taxon>
        <taxon>Ecdysozoa</taxon>
        <taxon>Arthropoda</taxon>
        <taxon>Hexapoda</taxon>
        <taxon>Insecta</taxon>
        <taxon>Pterygota</taxon>
        <taxon>Neoptera</taxon>
        <taxon>Endopterygota</taxon>
        <taxon>Lepidoptera</taxon>
        <taxon>Glossata</taxon>
        <taxon>Ditrysia</taxon>
        <taxon>Papilionoidea</taxon>
        <taxon>Papilionidae</taxon>
        <taxon>Parnassiinae</taxon>
        <taxon>Parnassini</taxon>
        <taxon>Parnassius</taxon>
        <taxon>Driopa</taxon>
    </lineage>
</organism>
<sequence>MKRRSDKLLDLVLKEDDTIPYGNKSRMTPRRRYTIHEIPSPQAFETVTTEHIVTTPSKKSKRAKSLFLASQYSDSEKISKPLVGSLDECCTLINRQENKSICRDRDLDMLIEPQPSSSKHSPFLYSPPDNENLSFLRSGVKTRGGMRRNTGIKILKCQKVDLHDGQVTLINLEENSEGNDDLKNEKNIHTDLDKSVPNLDIMDEMRNIFEGEDKEEKPKAKLSSTKLLTEEELIKMLELEDDYTEEESDQENLSDDCLYSDASEDATQISEDRTQLSEDNNINFNETLQLTDDEWKSERDPTIVPIDFDGYEKKLKILPETYEPYGYFKLIATDEFFTMLVTKINNYAFKLLSNILDPNSRLRLWKDVTVPEIKTFLLVFCFTWELSN</sequence>
<keyword evidence="2" id="KW-1185">Reference proteome</keyword>
<reference evidence="1 2" key="1">
    <citation type="submission" date="2023-11" db="EMBL/GenBank/DDBJ databases">
        <authorList>
            <person name="Hedman E."/>
            <person name="Englund M."/>
            <person name="Stromberg M."/>
            <person name="Nyberg Akerstrom W."/>
            <person name="Nylinder S."/>
            <person name="Jareborg N."/>
            <person name="Kallberg Y."/>
            <person name="Kronander E."/>
        </authorList>
    </citation>
    <scope>NUCLEOTIDE SEQUENCE [LARGE SCALE GENOMIC DNA]</scope>
</reference>
<proteinExistence type="predicted"/>
<protein>
    <recommendedName>
        <fullName evidence="3">PiggyBac transposable element-derived protein domain-containing protein</fullName>
    </recommendedName>
</protein>
<evidence type="ECO:0000313" key="2">
    <source>
        <dbReference type="Proteomes" id="UP001314205"/>
    </source>
</evidence>
<dbReference type="EMBL" id="CAVLGL010000079">
    <property type="protein sequence ID" value="CAK1585219.1"/>
    <property type="molecule type" value="Genomic_DNA"/>
</dbReference>
<name>A0AAV1KTK5_9NEOP</name>